<evidence type="ECO:0000259" key="6">
    <source>
        <dbReference type="PROSITE" id="PS50103"/>
    </source>
</evidence>
<feature type="compositionally biased region" description="Basic and acidic residues" evidence="5">
    <location>
        <begin position="289"/>
        <end position="298"/>
    </location>
</feature>
<dbReference type="Pfam" id="PF25540">
    <property type="entry name" value="DUF7923"/>
    <property type="match status" value="1"/>
</dbReference>
<feature type="region of interest" description="Disordered" evidence="5">
    <location>
        <begin position="375"/>
        <end position="397"/>
    </location>
</feature>
<evidence type="ECO:0000256" key="2">
    <source>
        <dbReference type="ARBA" id="ARBA00022771"/>
    </source>
</evidence>
<comment type="caution">
    <text evidence="7">The sequence shown here is derived from an EMBL/GenBank/DDBJ whole genome shotgun (WGS) entry which is preliminary data.</text>
</comment>
<gene>
    <name evidence="7" type="ORF">ACET3X_001919</name>
</gene>
<organism evidence="7 8">
    <name type="scientific">Alternaria dauci</name>
    <dbReference type="NCBI Taxonomy" id="48095"/>
    <lineage>
        <taxon>Eukaryota</taxon>
        <taxon>Fungi</taxon>
        <taxon>Dikarya</taxon>
        <taxon>Ascomycota</taxon>
        <taxon>Pezizomycotina</taxon>
        <taxon>Dothideomycetes</taxon>
        <taxon>Pleosporomycetidae</taxon>
        <taxon>Pleosporales</taxon>
        <taxon>Pleosporineae</taxon>
        <taxon>Pleosporaceae</taxon>
        <taxon>Alternaria</taxon>
        <taxon>Alternaria sect. Porri</taxon>
    </lineage>
</organism>
<dbReference type="PANTHER" id="PTHR37543:SF1">
    <property type="entry name" value="CCCH ZINC FINGER DNA BINDING PROTEIN (AFU_ORTHOLOGUE AFUA_5G12760)"/>
    <property type="match status" value="1"/>
</dbReference>
<keyword evidence="8" id="KW-1185">Reference proteome</keyword>
<evidence type="ECO:0000256" key="5">
    <source>
        <dbReference type="SAM" id="MobiDB-lite"/>
    </source>
</evidence>
<dbReference type="SUPFAM" id="SSF90229">
    <property type="entry name" value="CCCH zinc finger"/>
    <property type="match status" value="2"/>
</dbReference>
<keyword evidence="3 4" id="KW-0862">Zinc</keyword>
<dbReference type="Gene3D" id="4.10.1000.10">
    <property type="entry name" value="Zinc finger, CCCH-type"/>
    <property type="match status" value="1"/>
</dbReference>
<dbReference type="Proteomes" id="UP001578633">
    <property type="component" value="Chromosome 1"/>
</dbReference>
<dbReference type="PROSITE" id="PS50103">
    <property type="entry name" value="ZF_C3H1"/>
    <property type="match status" value="1"/>
</dbReference>
<dbReference type="SMART" id="SM00356">
    <property type="entry name" value="ZnF_C3H1"/>
    <property type="match status" value="2"/>
</dbReference>
<accession>A0ABR3UYP1</accession>
<proteinExistence type="predicted"/>
<keyword evidence="1 4" id="KW-0479">Metal-binding</keyword>
<dbReference type="RefSeq" id="XP_069312161.1">
    <property type="nucleotide sequence ID" value="XM_069447264.1"/>
</dbReference>
<reference evidence="7 8" key="1">
    <citation type="submission" date="2024-09" db="EMBL/GenBank/DDBJ databases">
        <title>T2T genomes of carrot and Alternaria dauci and their utility for understanding host-pathogen interaction during carrot leaf blight disease.</title>
        <authorList>
            <person name="Liu W."/>
            <person name="Xu S."/>
            <person name="Ou C."/>
            <person name="Liu X."/>
            <person name="Zhuang F."/>
            <person name="Deng X.W."/>
        </authorList>
    </citation>
    <scope>NUCLEOTIDE SEQUENCE [LARGE SCALE GENOMIC DNA]</scope>
    <source>
        <strain evidence="7 8">A2016</strain>
    </source>
</reference>
<dbReference type="PANTHER" id="PTHR37543">
    <property type="entry name" value="CCCH ZINC FINGER DNA BINDING PROTEIN (AFU_ORTHOLOGUE AFUA_5G12760)"/>
    <property type="match status" value="1"/>
</dbReference>
<feature type="domain" description="C3H1-type" evidence="6">
    <location>
        <begin position="344"/>
        <end position="371"/>
    </location>
</feature>
<feature type="region of interest" description="Disordered" evidence="5">
    <location>
        <begin position="268"/>
        <end position="322"/>
    </location>
</feature>
<feature type="zinc finger region" description="C3H1-type" evidence="4">
    <location>
        <begin position="344"/>
        <end position="371"/>
    </location>
</feature>
<protein>
    <recommendedName>
        <fullName evidence="6">C3H1-type domain-containing protein</fullName>
    </recommendedName>
</protein>
<dbReference type="Pfam" id="PF25542">
    <property type="entry name" value="zf-CCCH_12"/>
    <property type="match status" value="1"/>
</dbReference>
<keyword evidence="2 4" id="KW-0863">Zinc-finger</keyword>
<evidence type="ECO:0000256" key="1">
    <source>
        <dbReference type="ARBA" id="ARBA00022723"/>
    </source>
</evidence>
<feature type="compositionally biased region" description="Low complexity" evidence="5">
    <location>
        <begin position="379"/>
        <end position="395"/>
    </location>
</feature>
<dbReference type="GeneID" id="96082241"/>
<dbReference type="InterPro" id="IPR036855">
    <property type="entry name" value="Znf_CCCH_sf"/>
</dbReference>
<evidence type="ECO:0000313" key="7">
    <source>
        <dbReference type="EMBL" id="KAL1801577.1"/>
    </source>
</evidence>
<evidence type="ECO:0000313" key="8">
    <source>
        <dbReference type="Proteomes" id="UP001578633"/>
    </source>
</evidence>
<dbReference type="InterPro" id="IPR000571">
    <property type="entry name" value="Znf_CCCH"/>
</dbReference>
<sequence>MLADGKIDSLDTHLEQFKLNDRNRQTDLTSLLREYGQLLDEYKDLKKAYVKEGKNATVTPAATGASTVIAATRPQNPYVLVLIDGNNYIFNDEFVREKEEGGMRAARMLNEAIEKYLQQSVPEARSARIHVKVYADLTNLSKQLARSKIIGMEKRSLSPFSAAFTRAISLFDFIDALDEEGTKFKISEQFKIASQDTACSHILYAACHDAAYLSQLSPFSGIRDKITLVQGAGWNPKFHEFGLNVTQFPTIFRWSEVSIVAPASKGVTPTAPKPKAIPRPVLKPVSPTPRKESWRRDGSFSVSDSAFGDLSPTETNGCEEQDRVGWEERFAYTQTAKNGSSNPQKDSQLCKYFRKGFCSFGEKCRNLHVPKGLDGVNGSTPSSSQAPPPSSQSQQLTDRSNISALLPAAPVNGYIPLNKSHQRLDPHLAMPSPSAWKIYNASFAKAKPCNTYHLQQKCSNHNCPFDHSALEPEARQVLDKLDASQIANYFGGAT</sequence>
<dbReference type="EMBL" id="JBHGVX010000001">
    <property type="protein sequence ID" value="KAL1801577.1"/>
    <property type="molecule type" value="Genomic_DNA"/>
</dbReference>
<name>A0ABR3UYP1_9PLEO</name>
<dbReference type="InterPro" id="IPR057683">
    <property type="entry name" value="DUF7923"/>
</dbReference>
<evidence type="ECO:0000256" key="3">
    <source>
        <dbReference type="ARBA" id="ARBA00022833"/>
    </source>
</evidence>
<dbReference type="Pfam" id="PF00642">
    <property type="entry name" value="zf-CCCH"/>
    <property type="match status" value="1"/>
</dbReference>
<evidence type="ECO:0000256" key="4">
    <source>
        <dbReference type="PROSITE-ProRule" id="PRU00723"/>
    </source>
</evidence>